<name>A0A0A1YQA4_9PSED</name>
<dbReference type="EMBL" id="AWSQ01000001">
    <property type="protein sequence ID" value="KFX70959.1"/>
    <property type="molecule type" value="Genomic_DNA"/>
</dbReference>
<organism evidence="2 3">
    <name type="scientific">Pseudomonas taeanensis MS-3</name>
    <dbReference type="NCBI Taxonomy" id="1395571"/>
    <lineage>
        <taxon>Bacteria</taxon>
        <taxon>Pseudomonadati</taxon>
        <taxon>Pseudomonadota</taxon>
        <taxon>Gammaproteobacteria</taxon>
        <taxon>Pseudomonadales</taxon>
        <taxon>Pseudomonadaceae</taxon>
        <taxon>Pseudomonas</taxon>
    </lineage>
</organism>
<comment type="caution">
    <text evidence="2">The sequence shown here is derived from an EMBL/GenBank/DDBJ whole genome shotgun (WGS) entry which is preliminary data.</text>
</comment>
<keyword evidence="3" id="KW-1185">Reference proteome</keyword>
<dbReference type="RefSeq" id="WP_025163782.1">
    <property type="nucleotide sequence ID" value="NZ_AWSQ01000001.1"/>
</dbReference>
<gene>
    <name evidence="2" type="ORF">TMS3_0103150</name>
</gene>
<feature type="compositionally biased region" description="Basic and acidic residues" evidence="1">
    <location>
        <begin position="1"/>
        <end position="18"/>
    </location>
</feature>
<evidence type="ECO:0000313" key="3">
    <source>
        <dbReference type="Proteomes" id="UP000030063"/>
    </source>
</evidence>
<evidence type="ECO:0000313" key="2">
    <source>
        <dbReference type="EMBL" id="KFX70959.1"/>
    </source>
</evidence>
<dbReference type="NCBIfam" id="NF046101">
    <property type="entry name" value="PA3496_fam"/>
    <property type="match status" value="1"/>
</dbReference>
<reference evidence="2 3" key="1">
    <citation type="journal article" date="2014" name="Genome Announc.">
        <title>Draft Genome Sequence of Petroleum Oil-Degrading Marine Bacterium Pseudomonas taeanensis Strain MS-3, Isolated from a Crude Oil-Contaminated Seashore.</title>
        <authorList>
            <person name="Lee S.Y."/>
            <person name="Kim S.H."/>
            <person name="Lee D.G."/>
            <person name="Shin S."/>
            <person name="Yun S.H."/>
            <person name="Choi C.W."/>
            <person name="Chung Y.H."/>
            <person name="Choi J.S."/>
            <person name="Kahng H.Y."/>
            <person name="Kim S.I."/>
        </authorList>
    </citation>
    <scope>NUCLEOTIDE SEQUENCE [LARGE SCALE GENOMIC DNA]</scope>
    <source>
        <strain evidence="2 3">MS-3</strain>
    </source>
</reference>
<accession>A0A0A1YQA4</accession>
<protein>
    <submittedName>
        <fullName evidence="2">Transcriptional regulator</fullName>
    </submittedName>
</protein>
<dbReference type="OrthoDB" id="7019550at2"/>
<feature type="region of interest" description="Disordered" evidence="1">
    <location>
        <begin position="1"/>
        <end position="24"/>
    </location>
</feature>
<dbReference type="AlphaFoldDB" id="A0A0A1YQA4"/>
<sequence length="74" mass="8798">MARYSDEVHAHANSDAKDRRKLRDQRRMEFRRAIEYYSEQRLLQQELADYPELIAANYLATTQAVTRQSAQPVR</sequence>
<dbReference type="InterPro" id="IPR058059">
    <property type="entry name" value="PA3496-like"/>
</dbReference>
<evidence type="ECO:0000256" key="1">
    <source>
        <dbReference type="SAM" id="MobiDB-lite"/>
    </source>
</evidence>
<dbReference type="Proteomes" id="UP000030063">
    <property type="component" value="Unassembled WGS sequence"/>
</dbReference>
<dbReference type="STRING" id="1395571.TMS3_0103150"/>
<proteinExistence type="predicted"/>